<feature type="transmembrane region" description="Helical" evidence="2">
    <location>
        <begin position="24"/>
        <end position="48"/>
    </location>
</feature>
<gene>
    <name evidence="3" type="ORF">ASPCAL14020</name>
</gene>
<keyword evidence="2" id="KW-0472">Membrane</keyword>
<reference evidence="4" key="1">
    <citation type="journal article" date="2016" name="Genome Announc.">
        <title>Draft genome sequences of fungus Aspergillus calidoustus.</title>
        <authorList>
            <person name="Horn F."/>
            <person name="Linde J."/>
            <person name="Mattern D.J."/>
            <person name="Walther G."/>
            <person name="Guthke R."/>
            <person name="Scherlach K."/>
            <person name="Martin K."/>
            <person name="Brakhage A.A."/>
            <person name="Petzke L."/>
            <person name="Valiante V."/>
        </authorList>
    </citation>
    <scope>NUCLEOTIDE SEQUENCE [LARGE SCALE GENOMIC DNA]</scope>
    <source>
        <strain evidence="4">SF006504</strain>
    </source>
</reference>
<evidence type="ECO:0000256" key="1">
    <source>
        <dbReference type="SAM" id="Coils"/>
    </source>
</evidence>
<keyword evidence="4" id="KW-1185">Reference proteome</keyword>
<evidence type="ECO:0000313" key="4">
    <source>
        <dbReference type="Proteomes" id="UP000054771"/>
    </source>
</evidence>
<dbReference type="EMBL" id="CDMC01000021">
    <property type="protein sequence ID" value="CEL10913.1"/>
    <property type="molecule type" value="Genomic_DNA"/>
</dbReference>
<sequence>MSNSTGKILELSCDDSPLSVTGSIIGILTLAYAILATIVFLTTSLAGASQEKRQFAARLEGEIKSLELLIELLRNSSHLVPNDNGVARRLDRRLDQATKTIQDVMRQVFGDVFEWESPHRRHFRSRARFLSEKENLSQHFDHIVSHRTQLEAVFQGLMASMVIAEAGTSFRGPTAVLQYYFRKARGCAAPLLPEEFTVHSL</sequence>
<accession>A0A0U5GES1</accession>
<dbReference type="AlphaFoldDB" id="A0A0U5GES1"/>
<dbReference type="OrthoDB" id="5329749at2759"/>
<dbReference type="Proteomes" id="UP000054771">
    <property type="component" value="Unassembled WGS sequence"/>
</dbReference>
<keyword evidence="2" id="KW-0812">Transmembrane</keyword>
<proteinExistence type="predicted"/>
<keyword evidence="2" id="KW-1133">Transmembrane helix</keyword>
<name>A0A0U5GES1_ASPCI</name>
<evidence type="ECO:0008006" key="5">
    <source>
        <dbReference type="Google" id="ProtNLM"/>
    </source>
</evidence>
<organism evidence="3 4">
    <name type="scientific">Aspergillus calidoustus</name>
    <dbReference type="NCBI Taxonomy" id="454130"/>
    <lineage>
        <taxon>Eukaryota</taxon>
        <taxon>Fungi</taxon>
        <taxon>Dikarya</taxon>
        <taxon>Ascomycota</taxon>
        <taxon>Pezizomycotina</taxon>
        <taxon>Eurotiomycetes</taxon>
        <taxon>Eurotiomycetidae</taxon>
        <taxon>Eurotiales</taxon>
        <taxon>Aspergillaceae</taxon>
        <taxon>Aspergillus</taxon>
        <taxon>Aspergillus subgen. Nidulantes</taxon>
    </lineage>
</organism>
<feature type="coiled-coil region" evidence="1">
    <location>
        <begin position="56"/>
        <end position="107"/>
    </location>
</feature>
<evidence type="ECO:0000256" key="2">
    <source>
        <dbReference type="SAM" id="Phobius"/>
    </source>
</evidence>
<keyword evidence="1" id="KW-0175">Coiled coil</keyword>
<protein>
    <recommendedName>
        <fullName evidence="5">Fungal N-terminal domain-containing protein</fullName>
    </recommendedName>
</protein>
<evidence type="ECO:0000313" key="3">
    <source>
        <dbReference type="EMBL" id="CEL10913.1"/>
    </source>
</evidence>